<feature type="transmembrane region" description="Helical" evidence="1">
    <location>
        <begin position="191"/>
        <end position="209"/>
    </location>
</feature>
<organism evidence="3 4">
    <name type="scientific">Methylocystis bryophila</name>
    <dbReference type="NCBI Taxonomy" id="655015"/>
    <lineage>
        <taxon>Bacteria</taxon>
        <taxon>Pseudomonadati</taxon>
        <taxon>Pseudomonadota</taxon>
        <taxon>Alphaproteobacteria</taxon>
        <taxon>Hyphomicrobiales</taxon>
        <taxon>Methylocystaceae</taxon>
        <taxon>Methylocystis</taxon>
    </lineage>
</organism>
<keyword evidence="4" id="KW-1185">Reference proteome</keyword>
<keyword evidence="1" id="KW-0812">Transmembrane</keyword>
<name>A0A1W6MYX3_9HYPH</name>
<feature type="signal peptide" evidence="2">
    <location>
        <begin position="1"/>
        <end position="30"/>
    </location>
</feature>
<reference evidence="3 4" key="1">
    <citation type="submission" date="2017-02" db="EMBL/GenBank/DDBJ databases">
        <authorList>
            <person name="Peterson S.W."/>
        </authorList>
    </citation>
    <scope>NUCLEOTIDE SEQUENCE [LARGE SCALE GENOMIC DNA]</scope>
    <source>
        <strain evidence="3 4">S285</strain>
    </source>
</reference>
<proteinExistence type="predicted"/>
<dbReference type="RefSeq" id="WP_085772934.1">
    <property type="nucleotide sequence ID" value="NZ_AP027149.1"/>
</dbReference>
<accession>A0A1W6MYX3</accession>
<evidence type="ECO:0008006" key="5">
    <source>
        <dbReference type="Google" id="ProtNLM"/>
    </source>
</evidence>
<keyword evidence="2" id="KW-0732">Signal</keyword>
<dbReference type="Proteomes" id="UP000193978">
    <property type="component" value="Chromosome"/>
</dbReference>
<protein>
    <recommendedName>
        <fullName evidence="5">PEP-CTERM sorting domain-containing protein</fullName>
    </recommendedName>
</protein>
<evidence type="ECO:0000256" key="1">
    <source>
        <dbReference type="SAM" id="Phobius"/>
    </source>
</evidence>
<feature type="chain" id="PRO_5012958563" description="PEP-CTERM sorting domain-containing protein" evidence="2">
    <location>
        <begin position="31"/>
        <end position="216"/>
    </location>
</feature>
<keyword evidence="1" id="KW-0472">Membrane</keyword>
<evidence type="ECO:0000313" key="4">
    <source>
        <dbReference type="Proteomes" id="UP000193978"/>
    </source>
</evidence>
<dbReference type="AlphaFoldDB" id="A0A1W6MYX3"/>
<evidence type="ECO:0000256" key="2">
    <source>
        <dbReference type="SAM" id="SignalP"/>
    </source>
</evidence>
<keyword evidence="1" id="KW-1133">Transmembrane helix</keyword>
<sequence length="216" mass="22590">MNLIFSRSRELLVGTVSAAALLLSASPAAAMLYTLEFKTATQSGVINFTAPDWTKQGLPGEISSVSVTDSYVITNASKFNDSGVKESVVSIVPAGSFSNVANQQNDNVLKTFTPDVPATLPTSDDYTTWFGSGGFAVKLADNTVIDLFVKQPNNSRNVVLDVESLDTSNHTIVSQGTAILIDAPAAGPKPAAGLLGLAGLLICAAALRLRDRMAAR</sequence>
<evidence type="ECO:0000313" key="3">
    <source>
        <dbReference type="EMBL" id="ARN82800.1"/>
    </source>
</evidence>
<gene>
    <name evidence="3" type="ORF">B1812_18790</name>
</gene>
<dbReference type="EMBL" id="CP019948">
    <property type="protein sequence ID" value="ARN82800.1"/>
    <property type="molecule type" value="Genomic_DNA"/>
</dbReference>
<dbReference type="KEGG" id="mbry:B1812_18790"/>